<organism evidence="2 3">
    <name type="scientific">Haloferax volcanii (strain ATCC 29605 / DSM 3757 / JCM 8879 / NBRC 14742 / NCIMB 2012 / VKM B-1768 / DS2)</name>
    <name type="common">Halobacterium volcanii</name>
    <dbReference type="NCBI Taxonomy" id="309800"/>
    <lineage>
        <taxon>Archaea</taxon>
        <taxon>Methanobacteriati</taxon>
        <taxon>Methanobacteriota</taxon>
        <taxon>Stenosarchaea group</taxon>
        <taxon>Halobacteria</taxon>
        <taxon>Halobacteriales</taxon>
        <taxon>Haloferacaceae</taxon>
        <taxon>Haloferax</taxon>
    </lineage>
</organism>
<accession>D4GR20</accession>
<keyword evidence="3" id="KW-1185">Reference proteome</keyword>
<dbReference type="EMBL" id="CP001955">
    <property type="protein sequence ID" value="ADE02094.1"/>
    <property type="molecule type" value="Genomic_DNA"/>
</dbReference>
<evidence type="ECO:0000313" key="2">
    <source>
        <dbReference type="EMBL" id="ADE02094.1"/>
    </source>
</evidence>
<dbReference type="HOGENOM" id="CLU_3227749_0_0_2"/>
<gene>
    <name evidence="2" type="ordered locus">HVO_A0343</name>
</gene>
<dbReference type="AlphaFoldDB" id="D4GR20"/>
<geneLocation type="plasmid" evidence="2 3">
    <name>pHV4</name>
</geneLocation>
<name>D4GR20_HALVD</name>
<protein>
    <submittedName>
        <fullName evidence="2">Uncharacterized protein</fullName>
    </submittedName>
</protein>
<dbReference type="KEGG" id="hvo:HVO_A0343"/>
<feature type="region of interest" description="Disordered" evidence="1">
    <location>
        <begin position="1"/>
        <end position="43"/>
    </location>
</feature>
<evidence type="ECO:0000313" key="3">
    <source>
        <dbReference type="Proteomes" id="UP000008243"/>
    </source>
</evidence>
<feature type="compositionally biased region" description="Basic residues" evidence="1">
    <location>
        <begin position="30"/>
        <end position="43"/>
    </location>
</feature>
<proteinExistence type="predicted"/>
<dbReference type="Proteomes" id="UP000008243">
    <property type="component" value="Plasmid pHV4"/>
</dbReference>
<sequence>MLLKPHSQTRDGSSAEIDGLERRTVYAPRKVARTKHRRGNRQR</sequence>
<dbReference type="EnsemblBacteria" id="ADE02094">
    <property type="protein sequence ID" value="ADE02094"/>
    <property type="gene ID" value="HVO_A0343"/>
</dbReference>
<evidence type="ECO:0000256" key="1">
    <source>
        <dbReference type="SAM" id="MobiDB-lite"/>
    </source>
</evidence>
<reference evidence="2 3" key="1">
    <citation type="journal article" date="2010" name="PLoS ONE">
        <title>The complete genome sequence of Haloferax volcanii DS2, a model archaeon.</title>
        <authorList>
            <person name="Hartman A.L."/>
            <person name="Norais C."/>
            <person name="Badger J.H."/>
            <person name="Delmas S."/>
            <person name="Haldenby S."/>
            <person name="Madupu R."/>
            <person name="Robinson J."/>
            <person name="Khouri H."/>
            <person name="Ren Q."/>
            <person name="Lowe T.M."/>
            <person name="Maupin-Furlow J."/>
            <person name="Pohlschroder M."/>
            <person name="Daniels C."/>
            <person name="Pfeiffer F."/>
            <person name="Allers T."/>
            <person name="Eisen J.A."/>
        </authorList>
    </citation>
    <scope>NUCLEOTIDE SEQUENCE [LARGE SCALE GENOMIC DNA]</scope>
    <source>
        <strain evidence="3">ATCC 29605 / DSM 3757 / JCM 8879 / NBRC 14742 / NCIMB 2012 / VKM B-1768 / DS2</strain>
    </source>
</reference>
<keyword evidence="2" id="KW-0614">Plasmid</keyword>